<evidence type="ECO:0000256" key="1">
    <source>
        <dbReference type="ARBA" id="ARBA00022737"/>
    </source>
</evidence>
<dbReference type="GO" id="GO:0005509">
    <property type="term" value="F:calcium ion binding"/>
    <property type="evidence" value="ECO:0007669"/>
    <property type="project" value="InterPro"/>
</dbReference>
<feature type="domain" description="EF-hand" evidence="3">
    <location>
        <begin position="79"/>
        <end position="114"/>
    </location>
</feature>
<evidence type="ECO:0000259" key="3">
    <source>
        <dbReference type="PROSITE" id="PS50222"/>
    </source>
</evidence>
<dbReference type="AlphaFoldDB" id="A0A6P4IQW7"/>
<feature type="domain" description="EF-hand" evidence="3">
    <location>
        <begin position="7"/>
        <end position="42"/>
    </location>
</feature>
<dbReference type="InterPro" id="IPR011992">
    <property type="entry name" value="EF-hand-dom_pair"/>
</dbReference>
<dbReference type="Gene3D" id="1.10.238.10">
    <property type="entry name" value="EF-hand"/>
    <property type="match status" value="2"/>
</dbReference>
<dbReference type="GO" id="GO:0016460">
    <property type="term" value="C:myosin II complex"/>
    <property type="evidence" value="ECO:0007669"/>
    <property type="project" value="TreeGrafter"/>
</dbReference>
<dbReference type="SMART" id="SM00054">
    <property type="entry name" value="EFh"/>
    <property type="match status" value="3"/>
</dbReference>
<evidence type="ECO:0000256" key="2">
    <source>
        <dbReference type="ARBA" id="ARBA00022837"/>
    </source>
</evidence>
<reference evidence="5" key="2">
    <citation type="submission" date="2025-08" db="UniProtKB">
        <authorList>
            <consortium name="RefSeq"/>
        </authorList>
    </citation>
    <scope>IDENTIFICATION</scope>
    <source>
        <strain evidence="5">14028-0561.14</strain>
        <tissue evidence="5">Whole fly</tissue>
    </source>
</reference>
<evidence type="ECO:0000313" key="4">
    <source>
        <dbReference type="Proteomes" id="UP001652661"/>
    </source>
</evidence>
<name>A0A6P4IQW7_DROKI</name>
<dbReference type="InterPro" id="IPR002048">
    <property type="entry name" value="EF_hand_dom"/>
</dbReference>
<dbReference type="Proteomes" id="UP001652661">
    <property type="component" value="Chromosome 2R"/>
</dbReference>
<organism evidence="4 5">
    <name type="scientific">Drosophila kikkawai</name>
    <name type="common">Fruit fly</name>
    <dbReference type="NCBI Taxonomy" id="30033"/>
    <lineage>
        <taxon>Eukaryota</taxon>
        <taxon>Metazoa</taxon>
        <taxon>Ecdysozoa</taxon>
        <taxon>Arthropoda</taxon>
        <taxon>Hexapoda</taxon>
        <taxon>Insecta</taxon>
        <taxon>Pterygota</taxon>
        <taxon>Neoptera</taxon>
        <taxon>Endopterygota</taxon>
        <taxon>Diptera</taxon>
        <taxon>Brachycera</taxon>
        <taxon>Muscomorpha</taxon>
        <taxon>Ephydroidea</taxon>
        <taxon>Drosophilidae</taxon>
        <taxon>Drosophila</taxon>
        <taxon>Sophophora</taxon>
    </lineage>
</organism>
<dbReference type="RefSeq" id="XP_017025231.1">
    <property type="nucleotide sequence ID" value="XM_017169742.3"/>
</dbReference>
<evidence type="ECO:0000313" key="5">
    <source>
        <dbReference type="RefSeq" id="XP_017025231.1"/>
    </source>
</evidence>
<dbReference type="PROSITE" id="PS50222">
    <property type="entry name" value="EF_HAND_2"/>
    <property type="match status" value="3"/>
</dbReference>
<proteinExistence type="predicted"/>
<dbReference type="SUPFAM" id="SSF47473">
    <property type="entry name" value="EF-hand"/>
    <property type="match status" value="1"/>
</dbReference>
<dbReference type="PANTHER" id="PTHR23048">
    <property type="entry name" value="MYOSIN LIGHT CHAIN 1, 3"/>
    <property type="match status" value="1"/>
</dbReference>
<protein>
    <recommendedName>
        <fullName evidence="3">EF-hand domain-containing protein</fullName>
    </recommendedName>
</protein>
<dbReference type="PANTHER" id="PTHR23048:SF0">
    <property type="entry name" value="CALMODULIN LIKE 3"/>
    <property type="match status" value="1"/>
</dbReference>
<keyword evidence="4" id="KW-1185">Reference proteome</keyword>
<dbReference type="GeneID" id="108076748"/>
<dbReference type="Pfam" id="PF13499">
    <property type="entry name" value="EF-hand_7"/>
    <property type="match status" value="2"/>
</dbReference>
<dbReference type="InterPro" id="IPR050230">
    <property type="entry name" value="CALM/Myosin/TropC-like"/>
</dbReference>
<accession>A0A6P4IQW7</accession>
<feature type="domain" description="EF-hand" evidence="3">
    <location>
        <begin position="115"/>
        <end position="146"/>
    </location>
</feature>
<reference evidence="4" key="1">
    <citation type="submission" date="2025-05" db="UniProtKB">
        <authorList>
            <consortium name="RefSeq"/>
        </authorList>
    </citation>
    <scope>NUCLEOTIDE SEQUENCE [LARGE SCALE GENOMIC DNA]</scope>
    <source>
        <strain evidence="4">14028-0561.14</strain>
    </source>
</reference>
<gene>
    <name evidence="5" type="primary">LOC108076748</name>
</gene>
<sequence length="146" mass="16972">MSGLSDNQIKEIREAFFVYDNEYSGLVTSKQLGEVMRTLGQSLTEAELFTLVNENCDNDGMIYFKDFLQVMTRRLEEQNSLVSLQQAFRIFDRNDVDYFTIVEVKAVMTNLGEKITDEELREMFRDIDLDNDGKVTFTDFVSVMRS</sequence>
<dbReference type="GO" id="GO:0072686">
    <property type="term" value="C:mitotic spindle"/>
    <property type="evidence" value="ECO:0007669"/>
    <property type="project" value="UniProtKB-ARBA"/>
</dbReference>
<dbReference type="OrthoDB" id="26525at2759"/>
<dbReference type="FunFam" id="1.10.238.10:FF:000527">
    <property type="entry name" value="Calmodulin-3"/>
    <property type="match status" value="1"/>
</dbReference>
<dbReference type="InterPro" id="IPR018247">
    <property type="entry name" value="EF_Hand_1_Ca_BS"/>
</dbReference>
<dbReference type="CDD" id="cd00051">
    <property type="entry name" value="EFh"/>
    <property type="match status" value="1"/>
</dbReference>
<keyword evidence="2" id="KW-0106">Calcium</keyword>
<dbReference type="PROSITE" id="PS00018">
    <property type="entry name" value="EF_HAND_1"/>
    <property type="match status" value="1"/>
</dbReference>
<keyword evidence="1" id="KW-0677">Repeat</keyword>